<dbReference type="RefSeq" id="WP_369341524.1">
    <property type="nucleotide sequence ID" value="NZ_CP129675.1"/>
</dbReference>
<organism evidence="8">
    <name type="scientific">Bifidobacterium fermentum</name>
    <dbReference type="NCBI Taxonomy" id="3059035"/>
    <lineage>
        <taxon>Bacteria</taxon>
        <taxon>Bacillati</taxon>
        <taxon>Actinomycetota</taxon>
        <taxon>Actinomycetes</taxon>
        <taxon>Bifidobacteriales</taxon>
        <taxon>Bifidobacteriaceae</taxon>
        <taxon>Bifidobacterium</taxon>
    </lineage>
</organism>
<comment type="similarity">
    <text evidence="1">Belongs to the glycosyl hydrolase 32 family.</text>
</comment>
<dbReference type="Gene3D" id="2.115.10.20">
    <property type="entry name" value="Glycosyl hydrolase domain, family 43"/>
    <property type="match status" value="1"/>
</dbReference>
<keyword evidence="4" id="KW-0326">Glycosidase</keyword>
<feature type="region of interest" description="Disordered" evidence="5">
    <location>
        <begin position="114"/>
        <end position="143"/>
    </location>
</feature>
<evidence type="ECO:0000313" key="7">
    <source>
        <dbReference type="EMBL" id="XDS45878.1"/>
    </source>
</evidence>
<dbReference type="InterPro" id="IPR023296">
    <property type="entry name" value="Glyco_hydro_beta-prop_sf"/>
</dbReference>
<evidence type="ECO:0000313" key="9">
    <source>
        <dbReference type="EMBL" id="XDS50560.1"/>
    </source>
</evidence>
<evidence type="ECO:0000256" key="1">
    <source>
        <dbReference type="ARBA" id="ARBA00009902"/>
    </source>
</evidence>
<evidence type="ECO:0000256" key="5">
    <source>
        <dbReference type="SAM" id="MobiDB-lite"/>
    </source>
</evidence>
<dbReference type="AlphaFoldDB" id="A0AB39UKK1"/>
<feature type="domain" description="Glycosyl hydrolase family 32 N-terminal" evidence="6">
    <location>
        <begin position="403"/>
        <end position="543"/>
    </location>
</feature>
<dbReference type="PANTHER" id="PTHR43101:SF1">
    <property type="entry name" value="BETA-FRUCTOSIDASE"/>
    <property type="match status" value="1"/>
</dbReference>
<dbReference type="KEGG" id="bfk:QN062_09295"/>
<evidence type="ECO:0000313" key="8">
    <source>
        <dbReference type="EMBL" id="XDS49339.1"/>
    </source>
</evidence>
<dbReference type="SMART" id="SM00640">
    <property type="entry name" value="Glyco_32"/>
    <property type="match status" value="1"/>
</dbReference>
<name>A0AB39UKK1_9BIFI</name>
<evidence type="ECO:0000259" key="6">
    <source>
        <dbReference type="Pfam" id="PF00251"/>
    </source>
</evidence>
<evidence type="ECO:0000256" key="2">
    <source>
        <dbReference type="ARBA" id="ARBA00012758"/>
    </source>
</evidence>
<feature type="domain" description="Glycosyl hydrolase family 32 N-terminal" evidence="6">
    <location>
        <begin position="166"/>
        <end position="327"/>
    </location>
</feature>
<dbReference type="InterPro" id="IPR018053">
    <property type="entry name" value="Glyco_hydro_32_AS"/>
</dbReference>
<dbReference type="InterPro" id="IPR013148">
    <property type="entry name" value="Glyco_hydro_32_N"/>
</dbReference>
<dbReference type="InterPro" id="IPR051214">
    <property type="entry name" value="GH32_Enzymes"/>
</dbReference>
<dbReference type="PANTHER" id="PTHR43101">
    <property type="entry name" value="BETA-FRUCTOSIDASE"/>
    <property type="match status" value="1"/>
</dbReference>
<gene>
    <name evidence="9" type="ORF">QN062_09295</name>
    <name evidence="8" type="ORF">QN216_03495</name>
    <name evidence="7" type="ORF">QN217_06945</name>
</gene>
<protein>
    <recommendedName>
        <fullName evidence="2">beta-fructofuranosidase</fullName>
        <ecNumber evidence="2">3.2.1.26</ecNumber>
    </recommendedName>
</protein>
<dbReference type="GO" id="GO:0005975">
    <property type="term" value="P:carbohydrate metabolic process"/>
    <property type="evidence" value="ECO:0007669"/>
    <property type="project" value="InterPro"/>
</dbReference>
<dbReference type="PROSITE" id="PS00609">
    <property type="entry name" value="GLYCOSYL_HYDROL_F32"/>
    <property type="match status" value="1"/>
</dbReference>
<dbReference type="EC" id="3.2.1.26" evidence="2"/>
<dbReference type="SUPFAM" id="SSF75005">
    <property type="entry name" value="Arabinanase/levansucrase/invertase"/>
    <property type="match status" value="1"/>
</dbReference>
<accession>A0AB39UKK1</accession>
<dbReference type="EMBL" id="CP129683">
    <property type="protein sequence ID" value="XDS50560.1"/>
    <property type="molecule type" value="Genomic_DNA"/>
</dbReference>
<evidence type="ECO:0000256" key="4">
    <source>
        <dbReference type="ARBA" id="ARBA00023295"/>
    </source>
</evidence>
<dbReference type="Pfam" id="PF00251">
    <property type="entry name" value="Glyco_hydro_32N"/>
    <property type="match status" value="2"/>
</dbReference>
<dbReference type="GO" id="GO:0004564">
    <property type="term" value="F:beta-fructofuranosidase activity"/>
    <property type="evidence" value="ECO:0007669"/>
    <property type="project" value="UniProtKB-EC"/>
</dbReference>
<sequence>MSSIAQSMPITETIDEQGFPSGEYTRLELFVERRNQGIAAGVELRCDDSESPVRELLDGARRRRHVTFDLERHANYSLAVSNARISMAYLSGGQDLLDRGVSYLTVSACELRPNHVRSDGEDGGEAPAGELQSRSDREDPRWNPVDVEVAEDLGRFYEGNVRPKVHFEPFERWMNDPNGLCQFQGRYHMFYQLNPYGWQWDNMHWGHAASRDLIHWVHLPVVLFPQQELDESEHLSGGAFSGSAVPIDAQGRPCAGDDAHAMRFFLTRHIEEGGDPESLVESQTTCVSYDGIGVEQEHTVVERPLVGGIGHELGRDFRDPKVEWRFKAECDQSKPMTLMTVASNLPRKDVQEQHYAYVWEPGSDLRRGWFALDSMDEAGANAADDARVPALAGFVADDDTRLDDADAWRYIGPMFADTEHPEAFTYECPDFFPLDGHDVAVAALMKYRDGGGRFQPVVWYSGDLELRGTERQPRFTARTSGLCDFGTSFYAVQSFGDDSGRRIAIGWLADWFGVRREGEHRANGAMTLPRELHVRDGRLTSYPVREVFDQLLGKVLLRSSAQTGQSCGCGVAGQRISGNAYYARIELPDDSDFDIEIASEPQRGSLHLVRQEGITRIATHGSNTDSLHLSSGICDARTMEIFYDRGIAEIFLNHGEAAAAVLSACNGEDGMFQAQFDEAMNGQAKVEVRELRGIWD</sequence>
<dbReference type="InterPro" id="IPR001362">
    <property type="entry name" value="Glyco_hydro_32"/>
</dbReference>
<dbReference type="EMBL" id="CP129675">
    <property type="protein sequence ID" value="XDS45878.1"/>
    <property type="molecule type" value="Genomic_DNA"/>
</dbReference>
<dbReference type="EMBL" id="CP129682">
    <property type="protein sequence ID" value="XDS49339.1"/>
    <property type="molecule type" value="Genomic_DNA"/>
</dbReference>
<reference evidence="8" key="1">
    <citation type="submission" date="2023-07" db="EMBL/GenBank/DDBJ databases">
        <title>Bifidobacterium aquikefiriaerophilum sp. nov. and Bifidobacterium eccum sp. nov., isolated from water kefir.</title>
        <authorList>
            <person name="Breselge S."/>
            <person name="Bellassi P."/>
            <person name="Barcenilla C."/>
            <person name="Alvarez-Ordonez A."/>
            <person name="Morelli L."/>
            <person name="Cotter P.D."/>
        </authorList>
    </citation>
    <scope>NUCLEOTIDE SEQUENCE</scope>
    <source>
        <strain evidence="9">WK012_4_13</strain>
        <strain evidence="8">WK013_4_14</strain>
        <strain evidence="7">WK048_4_13</strain>
    </source>
</reference>
<keyword evidence="3 8" id="KW-0378">Hydrolase</keyword>
<evidence type="ECO:0000256" key="3">
    <source>
        <dbReference type="ARBA" id="ARBA00022801"/>
    </source>
</evidence>
<proteinExistence type="inferred from homology"/>